<gene>
    <name evidence="1" type="ORF">PM738_06065</name>
</gene>
<comment type="caution">
    <text evidence="1">The sequence shown here is derived from an EMBL/GenBank/DDBJ whole genome shotgun (WGS) entry which is preliminary data.</text>
</comment>
<protein>
    <submittedName>
        <fullName evidence="1">Uncharacterized protein</fullName>
    </submittedName>
</protein>
<dbReference type="Proteomes" id="UP001211987">
    <property type="component" value="Unassembled WGS sequence"/>
</dbReference>
<accession>A0AB35IG46</accession>
<reference evidence="1" key="1">
    <citation type="submission" date="2023-01" db="EMBL/GenBank/DDBJ databases">
        <title>Human gut microbiome strain richness.</title>
        <authorList>
            <person name="Chen-Liaw A."/>
        </authorList>
    </citation>
    <scope>NUCLEOTIDE SEQUENCE</scope>
    <source>
        <strain evidence="1">1001217st2_G6_1001217B_191108</strain>
    </source>
</reference>
<proteinExistence type="predicted"/>
<dbReference type="AlphaFoldDB" id="A0AB35IG46"/>
<evidence type="ECO:0000313" key="1">
    <source>
        <dbReference type="EMBL" id="MDB7083357.1"/>
    </source>
</evidence>
<evidence type="ECO:0000313" key="2">
    <source>
        <dbReference type="Proteomes" id="UP001211987"/>
    </source>
</evidence>
<dbReference type="EMBL" id="JAQLKE010000007">
    <property type="protein sequence ID" value="MDB7083357.1"/>
    <property type="molecule type" value="Genomic_DNA"/>
</dbReference>
<organism evidence="1 2">
    <name type="scientific">Thomasclavelia ramosa</name>
    <dbReference type="NCBI Taxonomy" id="1547"/>
    <lineage>
        <taxon>Bacteria</taxon>
        <taxon>Bacillati</taxon>
        <taxon>Bacillota</taxon>
        <taxon>Erysipelotrichia</taxon>
        <taxon>Erysipelotrichales</taxon>
        <taxon>Coprobacillaceae</taxon>
        <taxon>Thomasclavelia</taxon>
    </lineage>
</organism>
<name>A0AB35IG46_9FIRM</name>
<sequence length="55" mass="6214">MLHSDIIEEYEKIIYEHPPVKMIIFPMGKHPSLLSNAVAASTAIKEFLSSSKQRS</sequence>
<dbReference type="RefSeq" id="WP_227158507.1">
    <property type="nucleotide sequence ID" value="NZ_CAXMZD010000001.1"/>
</dbReference>